<protein>
    <submittedName>
        <fullName evidence="4">Uncharacterized protein</fullName>
    </submittedName>
</protein>
<dbReference type="SUPFAM" id="SSF47592">
    <property type="entry name" value="SWIB/MDM2 domain"/>
    <property type="match status" value="1"/>
</dbReference>
<name>A0A5J9VKY1_9POAL</name>
<feature type="domain" description="Plus3" evidence="2">
    <location>
        <begin position="524"/>
        <end position="663"/>
    </location>
</feature>
<keyword evidence="5" id="KW-1185">Reference proteome</keyword>
<feature type="compositionally biased region" description="Basic and acidic residues" evidence="1">
    <location>
        <begin position="842"/>
        <end position="858"/>
    </location>
</feature>
<proteinExistence type="predicted"/>
<dbReference type="InterPro" id="IPR004343">
    <property type="entry name" value="Plus-3_dom"/>
</dbReference>
<dbReference type="Gene3D" id="3.30.40.10">
    <property type="entry name" value="Zinc/RING finger domain, C3HC4 (zinc finger)"/>
    <property type="match status" value="1"/>
</dbReference>
<dbReference type="GO" id="GO:0003677">
    <property type="term" value="F:DNA binding"/>
    <property type="evidence" value="ECO:0007669"/>
    <property type="project" value="InterPro"/>
</dbReference>
<sequence>MLAYRSASLSLFRKLATEGPGIQPRATRQSREALALGRLAGALLEPISGESPSVSGAPPLATARVTCAVRASAPLPPTLPNTLPDSHLAVRRRRRFPFPSPHEILVRRASSASARWDSGRGTGEARESLGFCGGFWAGGRVRPSSAARAARRTWRGGESAMSTSTCVTCRAWEEIAEEFCFICKDTSGRLHVCDFMNCLKVYHRQCVETEPGTHFSGKKLHFHYPSSGETFFCDLHMCVNCRNSSDYQCLCCPFYSVCHDCLRRVEFVKLGNQNKGLCGYCFNLAISIEKNAADPREKILYDDSDSSEILFKDYWDLIKDRERLTLADLQIAGGHLDRGVNYKHEEDSEKFPDEDRKSDEDFLGDGDDKEQAFAFDSTSKPEKIKTSIKRKRSKKKTYVGWGTEELIGFLSCFGKDTKEPLDEAEVVGVVKEYIKQKDLFLRDKKKYFQCDDKLRPLFTRRKVKYNMLYSKLRMHLAANADSEDEYDDGSEDNNGPVMKKILQTNLELNIAKKVSERNKRCFASLIQHNINLLYLRRSLVITFLSDLDTFQQKVVGCFVRVKTKDHSYIFHKVTEPLQLGLVTGIKNSKEKYKVKDKGKDISTDVFLCVVGFLDDVKISSLSDEDIGEDEYNGLIHLAEKGLLKRPTVGEFEEKVAAVHTDIVNNLLSTPAEQQRRLTEIPEIIADAEDEKETEARITAGNSCVVNRGKKRERASCLVDMDESSKGVAECAAEYFGVQKEKPPEGVTEQAVNAFNIPNEESSKGVADQIADSLRVHGEESTEGAAEKMADSYSLSLLNEEPSEVASKQGDATREVASEAGEALSSGLTPDSVLHSPVYKAQDGSKTEAIDISKDESNHSKRNKGGNIPVREVINLDTSDDDDEEDLHAQNVKRCILQGP</sequence>
<evidence type="ECO:0000259" key="3">
    <source>
        <dbReference type="PROSITE" id="PS51925"/>
    </source>
</evidence>
<dbReference type="Gramene" id="TVU36261">
    <property type="protein sequence ID" value="TVU36261"/>
    <property type="gene ID" value="EJB05_18188"/>
</dbReference>
<dbReference type="Pfam" id="PF02201">
    <property type="entry name" value="SWIB"/>
    <property type="match status" value="1"/>
</dbReference>
<dbReference type="PROSITE" id="PS51925">
    <property type="entry name" value="SWIB_MDM2"/>
    <property type="match status" value="1"/>
</dbReference>
<reference evidence="4 5" key="1">
    <citation type="journal article" date="2019" name="Sci. Rep.">
        <title>A high-quality genome of Eragrostis curvula grass provides insights into Poaceae evolution and supports new strategies to enhance forage quality.</title>
        <authorList>
            <person name="Carballo J."/>
            <person name="Santos B.A.C.M."/>
            <person name="Zappacosta D."/>
            <person name="Garbus I."/>
            <person name="Selva J.P."/>
            <person name="Gallo C.A."/>
            <person name="Diaz A."/>
            <person name="Albertini E."/>
            <person name="Caccamo M."/>
            <person name="Echenique V."/>
        </authorList>
    </citation>
    <scope>NUCLEOTIDE SEQUENCE [LARGE SCALE GENOMIC DNA]</scope>
    <source>
        <strain evidence="5">cv. Victoria</strain>
        <tissue evidence="4">Leaf</tissue>
    </source>
</reference>
<dbReference type="PANTHER" id="PTHR46851">
    <property type="entry name" value="OS01G0884500 PROTEIN"/>
    <property type="match status" value="1"/>
</dbReference>
<evidence type="ECO:0000313" key="4">
    <source>
        <dbReference type="EMBL" id="TVU36261.1"/>
    </source>
</evidence>
<dbReference type="InterPro" id="IPR045894">
    <property type="entry name" value="At5g08430-like"/>
</dbReference>
<feature type="non-terminal residue" evidence="4">
    <location>
        <position position="1"/>
    </location>
</feature>
<dbReference type="CDD" id="cd10567">
    <property type="entry name" value="SWIB-MDM2_like"/>
    <property type="match status" value="1"/>
</dbReference>
<accession>A0A5J9VKY1</accession>
<dbReference type="InterPro" id="IPR003121">
    <property type="entry name" value="SWIB_MDM2_domain"/>
</dbReference>
<dbReference type="OrthoDB" id="1870062at2759"/>
<dbReference type="Proteomes" id="UP000324897">
    <property type="component" value="Unassembled WGS sequence"/>
</dbReference>
<dbReference type="EMBL" id="RWGY01000009">
    <property type="protein sequence ID" value="TVU36261.1"/>
    <property type="molecule type" value="Genomic_DNA"/>
</dbReference>
<dbReference type="SMART" id="SM00719">
    <property type="entry name" value="Plus3"/>
    <property type="match status" value="1"/>
</dbReference>
<dbReference type="PROSITE" id="PS51360">
    <property type="entry name" value="PLUS3"/>
    <property type="match status" value="1"/>
</dbReference>
<dbReference type="Pfam" id="PF03126">
    <property type="entry name" value="Plus-3"/>
    <property type="match status" value="1"/>
</dbReference>
<dbReference type="InterPro" id="IPR013083">
    <property type="entry name" value="Znf_RING/FYVE/PHD"/>
</dbReference>
<dbReference type="InterPro" id="IPR036128">
    <property type="entry name" value="Plus3-like_sf"/>
</dbReference>
<feature type="region of interest" description="Disordered" evidence="1">
    <location>
        <begin position="799"/>
        <end position="884"/>
    </location>
</feature>
<dbReference type="InterPro" id="IPR036885">
    <property type="entry name" value="SWIB_MDM2_dom_sf"/>
</dbReference>
<evidence type="ECO:0000256" key="1">
    <source>
        <dbReference type="SAM" id="MobiDB-lite"/>
    </source>
</evidence>
<comment type="caution">
    <text evidence="4">The sequence shown here is derived from an EMBL/GenBank/DDBJ whole genome shotgun (WGS) entry which is preliminary data.</text>
</comment>
<feature type="domain" description="DM2" evidence="3">
    <location>
        <begin position="395"/>
        <end position="478"/>
    </location>
</feature>
<dbReference type="InterPro" id="IPR055198">
    <property type="entry name" value="NSD_PHD"/>
</dbReference>
<dbReference type="Pfam" id="PF22908">
    <property type="entry name" value="PHD_NSD"/>
    <property type="match status" value="1"/>
</dbReference>
<dbReference type="AlphaFoldDB" id="A0A5J9VKY1"/>
<evidence type="ECO:0000313" key="5">
    <source>
        <dbReference type="Proteomes" id="UP000324897"/>
    </source>
</evidence>
<dbReference type="PANTHER" id="PTHR46851:SF21">
    <property type="entry name" value="OS01G0884500 PROTEIN"/>
    <property type="match status" value="1"/>
</dbReference>
<gene>
    <name evidence="4" type="ORF">EJB05_18188</name>
</gene>
<dbReference type="Gene3D" id="3.90.70.200">
    <property type="entry name" value="Plus-3 domain"/>
    <property type="match status" value="1"/>
</dbReference>
<organism evidence="4 5">
    <name type="scientific">Eragrostis curvula</name>
    <name type="common">weeping love grass</name>
    <dbReference type="NCBI Taxonomy" id="38414"/>
    <lineage>
        <taxon>Eukaryota</taxon>
        <taxon>Viridiplantae</taxon>
        <taxon>Streptophyta</taxon>
        <taxon>Embryophyta</taxon>
        <taxon>Tracheophyta</taxon>
        <taxon>Spermatophyta</taxon>
        <taxon>Magnoliopsida</taxon>
        <taxon>Liliopsida</taxon>
        <taxon>Poales</taxon>
        <taxon>Poaceae</taxon>
        <taxon>PACMAD clade</taxon>
        <taxon>Chloridoideae</taxon>
        <taxon>Eragrostideae</taxon>
        <taxon>Eragrostidinae</taxon>
        <taxon>Eragrostis</taxon>
    </lineage>
</organism>
<dbReference type="Gene3D" id="1.10.245.10">
    <property type="entry name" value="SWIB/MDM2 domain"/>
    <property type="match status" value="1"/>
</dbReference>
<dbReference type="SUPFAM" id="SSF159042">
    <property type="entry name" value="Plus3-like"/>
    <property type="match status" value="1"/>
</dbReference>
<evidence type="ECO:0000259" key="2">
    <source>
        <dbReference type="PROSITE" id="PS51360"/>
    </source>
</evidence>